<dbReference type="SUPFAM" id="SSF158472">
    <property type="entry name" value="HAMP domain-like"/>
    <property type="match status" value="1"/>
</dbReference>
<dbReference type="SMART" id="SM00388">
    <property type="entry name" value="HisKA"/>
    <property type="match status" value="1"/>
</dbReference>
<evidence type="ECO:0000256" key="4">
    <source>
        <dbReference type="ARBA" id="ARBA00022475"/>
    </source>
</evidence>
<feature type="transmembrane region" description="Helical" evidence="14">
    <location>
        <begin position="9"/>
        <end position="32"/>
    </location>
</feature>
<evidence type="ECO:0000256" key="2">
    <source>
        <dbReference type="ARBA" id="ARBA00004651"/>
    </source>
</evidence>
<dbReference type="PRINTS" id="PR01780">
    <property type="entry name" value="LANTIREGPROT"/>
</dbReference>
<organism evidence="17 18">
    <name type="scientific">Formimonas warabiya</name>
    <dbReference type="NCBI Taxonomy" id="1761012"/>
    <lineage>
        <taxon>Bacteria</taxon>
        <taxon>Bacillati</taxon>
        <taxon>Bacillota</taxon>
        <taxon>Clostridia</taxon>
        <taxon>Eubacteriales</taxon>
        <taxon>Peptococcaceae</taxon>
        <taxon>Candidatus Formimonas</taxon>
    </lineage>
</organism>
<keyword evidence="13 14" id="KW-0472">Membrane</keyword>
<evidence type="ECO:0000256" key="1">
    <source>
        <dbReference type="ARBA" id="ARBA00000085"/>
    </source>
</evidence>
<dbReference type="InterPro" id="IPR003661">
    <property type="entry name" value="HisK_dim/P_dom"/>
</dbReference>
<protein>
    <recommendedName>
        <fullName evidence="3">histidine kinase</fullName>
        <ecNumber evidence="3">2.7.13.3</ecNumber>
    </recommendedName>
</protein>
<dbReference type="Pfam" id="PF02518">
    <property type="entry name" value="HATPase_c"/>
    <property type="match status" value="1"/>
</dbReference>
<evidence type="ECO:0000256" key="8">
    <source>
        <dbReference type="ARBA" id="ARBA00022741"/>
    </source>
</evidence>
<dbReference type="Gene3D" id="3.30.565.10">
    <property type="entry name" value="Histidine kinase-like ATPase, C-terminal domain"/>
    <property type="match status" value="1"/>
</dbReference>
<evidence type="ECO:0000259" key="15">
    <source>
        <dbReference type="PROSITE" id="PS50109"/>
    </source>
</evidence>
<keyword evidence="5" id="KW-0597">Phosphoprotein</keyword>
<sequence length="469" mass="53604">MRQTIFKRLFLTYGITLIIGFGILALLLLQLFNQYFIETKKQLLMDQGKKIRQEIVLGLYTGQLDQKKLFDDLQILDKFLNARIWLVDSQGVIFGVSGPHEEKYLGKKIDGKQLLPLFQGKSIFEKGTFGGKLEEPSLTVGYPIFWKNLFKGGILIHASLPEVQKTFADIYRLTVWAILLSGLIAYGILYIQIRKISQPLKEISEAAKIIADGEFQKRLSIETGDEIEELGKSFNHMAESLEKIEENRRNLVANISHDLRTPMTSIRGFIEGIVDGTIPQEEHQHYLNVVLEESKRLIKMTNDLLELSNIQQGQVEVRKQAFELHETIRRKLISFEKLITEKNLGVTLILYADQVRVFADPLFVERILSNLLDNAVKFTPEKGNIVIRTSDDHERVRVEIENSGVNISDAEVKKIWERFHKGDSSRGKYKTGFGLGLAIVKEMVGRMEERIWAESGQGKLKVIFTVQKA</sequence>
<dbReference type="InterPro" id="IPR008358">
    <property type="entry name" value="Sig_transdc_His_kin/Pase_MprB"/>
</dbReference>
<evidence type="ECO:0000256" key="9">
    <source>
        <dbReference type="ARBA" id="ARBA00022777"/>
    </source>
</evidence>
<dbReference type="InterPro" id="IPR036097">
    <property type="entry name" value="HisK_dim/P_sf"/>
</dbReference>
<dbReference type="GO" id="GO:0005524">
    <property type="term" value="F:ATP binding"/>
    <property type="evidence" value="ECO:0007669"/>
    <property type="project" value="UniProtKB-KW"/>
</dbReference>
<dbReference type="Gene3D" id="1.10.287.130">
    <property type="match status" value="1"/>
</dbReference>
<keyword evidence="9" id="KW-0418">Kinase</keyword>
<dbReference type="InterPro" id="IPR003594">
    <property type="entry name" value="HATPase_dom"/>
</dbReference>
<dbReference type="KEGG" id="fwa:DCMF_01855"/>
<evidence type="ECO:0000256" key="7">
    <source>
        <dbReference type="ARBA" id="ARBA00022692"/>
    </source>
</evidence>
<dbReference type="SUPFAM" id="SSF55874">
    <property type="entry name" value="ATPase domain of HSP90 chaperone/DNA topoisomerase II/histidine kinase"/>
    <property type="match status" value="1"/>
</dbReference>
<dbReference type="PROSITE" id="PS50885">
    <property type="entry name" value="HAMP"/>
    <property type="match status" value="1"/>
</dbReference>
<dbReference type="Pfam" id="PF00672">
    <property type="entry name" value="HAMP"/>
    <property type="match status" value="1"/>
</dbReference>
<dbReference type="GO" id="GO:0000155">
    <property type="term" value="F:phosphorelay sensor kinase activity"/>
    <property type="evidence" value="ECO:0007669"/>
    <property type="project" value="InterPro"/>
</dbReference>
<evidence type="ECO:0000256" key="3">
    <source>
        <dbReference type="ARBA" id="ARBA00012438"/>
    </source>
</evidence>
<proteinExistence type="predicted"/>
<dbReference type="EC" id="2.7.13.3" evidence="3"/>
<dbReference type="Proteomes" id="UP000323521">
    <property type="component" value="Chromosome"/>
</dbReference>
<dbReference type="Pfam" id="PF00512">
    <property type="entry name" value="HisKA"/>
    <property type="match status" value="1"/>
</dbReference>
<dbReference type="RefSeq" id="WP_148132862.1">
    <property type="nucleotide sequence ID" value="NZ_CP017634.1"/>
</dbReference>
<keyword evidence="8" id="KW-0547">Nucleotide-binding</keyword>
<dbReference type="InterPro" id="IPR005467">
    <property type="entry name" value="His_kinase_dom"/>
</dbReference>
<evidence type="ECO:0000259" key="16">
    <source>
        <dbReference type="PROSITE" id="PS50885"/>
    </source>
</evidence>
<keyword evidence="4" id="KW-1003">Cell membrane</keyword>
<feature type="domain" description="Histidine kinase" evidence="15">
    <location>
        <begin position="254"/>
        <end position="469"/>
    </location>
</feature>
<evidence type="ECO:0000256" key="10">
    <source>
        <dbReference type="ARBA" id="ARBA00022840"/>
    </source>
</evidence>
<dbReference type="GO" id="GO:0005886">
    <property type="term" value="C:plasma membrane"/>
    <property type="evidence" value="ECO:0007669"/>
    <property type="project" value="UniProtKB-SubCell"/>
</dbReference>
<evidence type="ECO:0000313" key="17">
    <source>
        <dbReference type="EMBL" id="ATW23701.1"/>
    </source>
</evidence>
<evidence type="ECO:0000256" key="13">
    <source>
        <dbReference type="ARBA" id="ARBA00023136"/>
    </source>
</evidence>
<accession>A0A3G1KML2</accession>
<name>A0A3G1KML2_FORW1</name>
<evidence type="ECO:0000256" key="14">
    <source>
        <dbReference type="SAM" id="Phobius"/>
    </source>
</evidence>
<dbReference type="PANTHER" id="PTHR45528">
    <property type="entry name" value="SENSOR HISTIDINE KINASE CPXA"/>
    <property type="match status" value="1"/>
</dbReference>
<keyword evidence="10" id="KW-0067">ATP-binding</keyword>
<dbReference type="PANTHER" id="PTHR45528:SF1">
    <property type="entry name" value="SENSOR HISTIDINE KINASE CPXA"/>
    <property type="match status" value="1"/>
</dbReference>
<gene>
    <name evidence="17" type="ORF">DCMF_01855</name>
</gene>
<evidence type="ECO:0000256" key="6">
    <source>
        <dbReference type="ARBA" id="ARBA00022679"/>
    </source>
</evidence>
<dbReference type="OrthoDB" id="9813151at2"/>
<evidence type="ECO:0000313" key="18">
    <source>
        <dbReference type="Proteomes" id="UP000323521"/>
    </source>
</evidence>
<dbReference type="SMART" id="SM00387">
    <property type="entry name" value="HATPase_c"/>
    <property type="match status" value="1"/>
</dbReference>
<feature type="domain" description="HAMP" evidence="16">
    <location>
        <begin position="194"/>
        <end position="246"/>
    </location>
</feature>
<dbReference type="CDD" id="cd06225">
    <property type="entry name" value="HAMP"/>
    <property type="match status" value="1"/>
</dbReference>
<comment type="catalytic activity">
    <reaction evidence="1">
        <text>ATP + protein L-histidine = ADP + protein N-phospho-L-histidine.</text>
        <dbReference type="EC" id="2.7.13.3"/>
    </reaction>
</comment>
<comment type="subcellular location">
    <subcellularLocation>
        <location evidence="2">Cell membrane</location>
        <topology evidence="2">Multi-pass membrane protein</topology>
    </subcellularLocation>
</comment>
<dbReference type="FunFam" id="3.30.565.10:FF:000006">
    <property type="entry name" value="Sensor histidine kinase WalK"/>
    <property type="match status" value="1"/>
</dbReference>
<keyword evidence="7 14" id="KW-0812">Transmembrane</keyword>
<feature type="transmembrane region" description="Helical" evidence="14">
    <location>
        <begin position="170"/>
        <end position="191"/>
    </location>
</feature>
<reference evidence="17 18" key="1">
    <citation type="submission" date="2016-10" db="EMBL/GenBank/DDBJ databases">
        <title>Complete Genome Sequence of Peptococcaceae strain DCMF.</title>
        <authorList>
            <person name="Edwards R.J."/>
            <person name="Holland S.I."/>
            <person name="Deshpande N.P."/>
            <person name="Wong Y.K."/>
            <person name="Ertan H."/>
            <person name="Manefield M."/>
            <person name="Russell T.L."/>
            <person name="Lee M.J."/>
        </authorList>
    </citation>
    <scope>NUCLEOTIDE SEQUENCE [LARGE SCALE GENOMIC DNA]</scope>
    <source>
        <strain evidence="17 18">DCMF</strain>
    </source>
</reference>
<evidence type="ECO:0000256" key="11">
    <source>
        <dbReference type="ARBA" id="ARBA00022989"/>
    </source>
</evidence>
<dbReference type="InterPro" id="IPR050398">
    <property type="entry name" value="HssS/ArlS-like"/>
</dbReference>
<dbReference type="FunFam" id="1.10.287.130:FF:000001">
    <property type="entry name" value="Two-component sensor histidine kinase"/>
    <property type="match status" value="1"/>
</dbReference>
<keyword evidence="11 14" id="KW-1133">Transmembrane helix</keyword>
<keyword evidence="6" id="KW-0808">Transferase</keyword>
<evidence type="ECO:0000256" key="12">
    <source>
        <dbReference type="ARBA" id="ARBA00023012"/>
    </source>
</evidence>
<dbReference type="Gene3D" id="6.10.340.10">
    <property type="match status" value="1"/>
</dbReference>
<keyword evidence="12" id="KW-0902">Two-component regulatory system</keyword>
<dbReference type="CDD" id="cd00082">
    <property type="entry name" value="HisKA"/>
    <property type="match status" value="1"/>
</dbReference>
<dbReference type="PROSITE" id="PS50109">
    <property type="entry name" value="HIS_KIN"/>
    <property type="match status" value="1"/>
</dbReference>
<evidence type="ECO:0000256" key="5">
    <source>
        <dbReference type="ARBA" id="ARBA00022553"/>
    </source>
</evidence>
<dbReference type="InterPro" id="IPR003660">
    <property type="entry name" value="HAMP_dom"/>
</dbReference>
<keyword evidence="18" id="KW-1185">Reference proteome</keyword>
<dbReference type="SMART" id="SM00304">
    <property type="entry name" value="HAMP"/>
    <property type="match status" value="1"/>
</dbReference>
<dbReference type="AlphaFoldDB" id="A0A3G1KML2"/>
<dbReference type="SUPFAM" id="SSF47384">
    <property type="entry name" value="Homodimeric domain of signal transducing histidine kinase"/>
    <property type="match status" value="1"/>
</dbReference>
<dbReference type="InterPro" id="IPR036890">
    <property type="entry name" value="HATPase_C_sf"/>
</dbReference>
<dbReference type="EMBL" id="CP017634">
    <property type="protein sequence ID" value="ATW23701.1"/>
    <property type="molecule type" value="Genomic_DNA"/>
</dbReference>